<evidence type="ECO:0000313" key="2">
    <source>
        <dbReference type="EMBL" id="GEM44897.1"/>
    </source>
</evidence>
<evidence type="ECO:0000256" key="1">
    <source>
        <dbReference type="SAM" id="MobiDB-lite"/>
    </source>
</evidence>
<sequence>MIEGQKAPLWANATGGNQNSPGQKIPDGEPLDNVDDNNRDGGQPPVEGTRGGSDEAGGSRRTQGEDQGKSGLGGQ</sequence>
<organism evidence="2 3">
    <name type="scientific">Deinococcus cellulosilyticus (strain DSM 18568 / NBRC 106333 / KACC 11606 / 5516J-15)</name>
    <dbReference type="NCBI Taxonomy" id="1223518"/>
    <lineage>
        <taxon>Bacteria</taxon>
        <taxon>Thermotogati</taxon>
        <taxon>Deinococcota</taxon>
        <taxon>Deinococci</taxon>
        <taxon>Deinococcales</taxon>
        <taxon>Deinococcaceae</taxon>
        <taxon>Deinococcus</taxon>
    </lineage>
</organism>
<evidence type="ECO:0000313" key="3">
    <source>
        <dbReference type="Proteomes" id="UP000321306"/>
    </source>
</evidence>
<dbReference type="EMBL" id="BJXB01000002">
    <property type="protein sequence ID" value="GEM44897.1"/>
    <property type="molecule type" value="Genomic_DNA"/>
</dbReference>
<gene>
    <name evidence="2" type="ORF">DC3_05320</name>
</gene>
<keyword evidence="3" id="KW-1185">Reference proteome</keyword>
<dbReference type="AlphaFoldDB" id="A0A511MXM2"/>
<dbReference type="RefSeq" id="WP_146882045.1">
    <property type="nucleotide sequence ID" value="NZ_BJXB01000002.1"/>
</dbReference>
<proteinExistence type="predicted"/>
<comment type="caution">
    <text evidence="2">The sequence shown here is derived from an EMBL/GenBank/DDBJ whole genome shotgun (WGS) entry which is preliminary data.</text>
</comment>
<dbReference type="Proteomes" id="UP000321306">
    <property type="component" value="Unassembled WGS sequence"/>
</dbReference>
<accession>A0A511MXM2</accession>
<protein>
    <submittedName>
        <fullName evidence="2">Uncharacterized protein</fullName>
    </submittedName>
</protein>
<feature type="region of interest" description="Disordered" evidence="1">
    <location>
        <begin position="1"/>
        <end position="75"/>
    </location>
</feature>
<name>A0A511MXM2_DEIC1</name>
<reference evidence="2 3" key="1">
    <citation type="submission" date="2019-07" db="EMBL/GenBank/DDBJ databases">
        <title>Whole genome shotgun sequence of Deinococcus cellulosilyticus NBRC 106333.</title>
        <authorList>
            <person name="Hosoyama A."/>
            <person name="Uohara A."/>
            <person name="Ohji S."/>
            <person name="Ichikawa N."/>
        </authorList>
    </citation>
    <scope>NUCLEOTIDE SEQUENCE [LARGE SCALE GENOMIC DNA]</scope>
    <source>
        <strain evidence="2 3">NBRC 106333</strain>
    </source>
</reference>